<keyword evidence="11 12" id="KW-0742">SOS response</keyword>
<sequence>MARKSEGLGNRHKKIMRFLVDFQDENGYSPSIREIGESIDVKSTSLVDYYLNQLEEMGYISRENHISRSICVKKEIEGAKTKTATEKVSAAVQKASTALDELLQIPIMGRIVASEPIPMPASDLNYFDPESSIEIARSLLPAKEKIEELFALEVQGDSMIDAMVNDGDVVIMRRTNQAQNGEMVAVWLDDKDETTLKYFYKEPNRIRLQPANPNMGPIYINNPKALRIMGKVVMVIRQVQSVAA</sequence>
<comment type="subunit">
    <text evidence="12">Homodimer.</text>
</comment>
<dbReference type="PATRIC" id="fig|167964.4.peg.866"/>
<dbReference type="SUPFAM" id="SSF46785">
    <property type="entry name" value="Winged helix' DNA-binding domain"/>
    <property type="match status" value="1"/>
</dbReference>
<reference evidence="16 17" key="1">
    <citation type="journal article" date="2015" name="MBio">
        <title>Genome-Resolved Metagenomic Analysis Reveals Roles for Candidate Phyla and Other Microbial Community Members in Biogeochemical Transformations in Oil Reservoirs.</title>
        <authorList>
            <person name="Hu P."/>
            <person name="Tom L."/>
            <person name="Singh A."/>
            <person name="Thomas B.C."/>
            <person name="Baker B.J."/>
            <person name="Piceno Y.M."/>
            <person name="Andersen G.L."/>
            <person name="Banfield J.F."/>
        </authorList>
    </citation>
    <scope>NUCLEOTIDE SEQUENCE [LARGE SCALE GENOMIC DNA]</scope>
    <source>
        <strain evidence="16">46_16</strain>
    </source>
</reference>
<dbReference type="NCBIfam" id="TIGR00498">
    <property type="entry name" value="lexA"/>
    <property type="match status" value="1"/>
</dbReference>
<dbReference type="EC" id="3.4.21.88" evidence="12"/>
<protein>
    <recommendedName>
        <fullName evidence="12">LexA repressor</fullName>
        <ecNumber evidence="12">3.4.21.88</ecNumber>
    </recommendedName>
</protein>
<dbReference type="InterPro" id="IPR006200">
    <property type="entry name" value="LexA"/>
</dbReference>
<dbReference type="PANTHER" id="PTHR33516">
    <property type="entry name" value="LEXA REPRESSOR"/>
    <property type="match status" value="1"/>
</dbReference>
<dbReference type="CDD" id="cd06529">
    <property type="entry name" value="S24_LexA-like"/>
    <property type="match status" value="1"/>
</dbReference>
<accession>A0A101FYK0</accession>
<dbReference type="InterPro" id="IPR036286">
    <property type="entry name" value="LexA/Signal_pep-like_sf"/>
</dbReference>
<comment type="catalytic activity">
    <reaction evidence="12">
        <text>Hydrolysis of Ala-|-Gly bond in repressor LexA.</text>
        <dbReference type="EC" id="3.4.21.88"/>
    </reaction>
</comment>
<evidence type="ECO:0000256" key="4">
    <source>
        <dbReference type="ARBA" id="ARBA00022763"/>
    </source>
</evidence>
<dbReference type="Pfam" id="PF01726">
    <property type="entry name" value="LexA_DNA_bind"/>
    <property type="match status" value="1"/>
</dbReference>
<feature type="DNA-binding region" description="H-T-H motif" evidence="12">
    <location>
        <begin position="32"/>
        <end position="52"/>
    </location>
</feature>
<evidence type="ECO:0000256" key="5">
    <source>
        <dbReference type="ARBA" id="ARBA00022801"/>
    </source>
</evidence>
<comment type="caution">
    <text evidence="12">Lacks conserved residue(s) required for the propagation of feature annotation.</text>
</comment>
<dbReference type="SUPFAM" id="SSF51306">
    <property type="entry name" value="LexA/Signal peptidase"/>
    <property type="match status" value="1"/>
</dbReference>
<evidence type="ECO:0000256" key="11">
    <source>
        <dbReference type="ARBA" id="ARBA00023236"/>
    </source>
</evidence>
<dbReference type="Pfam" id="PF00717">
    <property type="entry name" value="Peptidase_S24"/>
    <property type="match status" value="1"/>
</dbReference>
<evidence type="ECO:0000256" key="8">
    <source>
        <dbReference type="ARBA" id="ARBA00023125"/>
    </source>
</evidence>
<keyword evidence="10 12" id="KW-0234">DNA repair</keyword>
<keyword evidence="6 12" id="KW-0068">Autocatalytic cleavage</keyword>
<keyword evidence="4 12" id="KW-0227">DNA damage</keyword>
<evidence type="ECO:0000313" key="17">
    <source>
        <dbReference type="Proteomes" id="UP000064249"/>
    </source>
</evidence>
<dbReference type="InterPro" id="IPR006199">
    <property type="entry name" value="LexA_DNA-bd_dom"/>
</dbReference>
<dbReference type="GO" id="GO:0006260">
    <property type="term" value="P:DNA replication"/>
    <property type="evidence" value="ECO:0007669"/>
    <property type="project" value="UniProtKB-UniRule"/>
</dbReference>
<feature type="active site" description="For autocatalytic cleavage activity" evidence="12">
    <location>
        <position position="197"/>
    </location>
</feature>
<keyword evidence="8 12" id="KW-0238">DNA-binding</keyword>
<dbReference type="PRINTS" id="PR00726">
    <property type="entry name" value="LEXASERPTASE"/>
</dbReference>
<comment type="similarity">
    <text evidence="1 12 13">Belongs to the peptidase S24 family.</text>
</comment>
<evidence type="ECO:0000256" key="7">
    <source>
        <dbReference type="ARBA" id="ARBA00023015"/>
    </source>
</evidence>
<organism evidence="16 17">
    <name type="scientific">Anaerolinea thermophila</name>
    <dbReference type="NCBI Taxonomy" id="167964"/>
    <lineage>
        <taxon>Bacteria</taxon>
        <taxon>Bacillati</taxon>
        <taxon>Chloroflexota</taxon>
        <taxon>Anaerolineae</taxon>
        <taxon>Anaerolineales</taxon>
        <taxon>Anaerolineaceae</taxon>
        <taxon>Anaerolinea</taxon>
    </lineage>
</organism>
<evidence type="ECO:0000313" key="16">
    <source>
        <dbReference type="EMBL" id="KUK46709.1"/>
    </source>
</evidence>
<evidence type="ECO:0000256" key="10">
    <source>
        <dbReference type="ARBA" id="ARBA00023204"/>
    </source>
</evidence>
<dbReference type="GO" id="GO:0006281">
    <property type="term" value="P:DNA repair"/>
    <property type="evidence" value="ECO:0007669"/>
    <property type="project" value="UniProtKB-UniRule"/>
</dbReference>
<feature type="domain" description="Peptidase S24/S26A/S26B/S26C" evidence="14">
    <location>
        <begin position="125"/>
        <end position="233"/>
    </location>
</feature>
<feature type="domain" description="LexA repressor DNA-binding" evidence="15">
    <location>
        <begin position="6"/>
        <end position="68"/>
    </location>
</feature>
<keyword evidence="7 12" id="KW-0805">Transcription regulation</keyword>
<dbReference type="GO" id="GO:0009432">
    <property type="term" value="P:SOS response"/>
    <property type="evidence" value="ECO:0007669"/>
    <property type="project" value="UniProtKB-UniRule"/>
</dbReference>
<keyword evidence="9 12" id="KW-0804">Transcription</keyword>
<keyword evidence="5 12" id="KW-0378">Hydrolase</keyword>
<evidence type="ECO:0000256" key="2">
    <source>
        <dbReference type="ARBA" id="ARBA00022491"/>
    </source>
</evidence>
<dbReference type="Gene3D" id="1.10.10.10">
    <property type="entry name" value="Winged helix-like DNA-binding domain superfamily/Winged helix DNA-binding domain"/>
    <property type="match status" value="1"/>
</dbReference>
<comment type="function">
    <text evidence="12">Represses a number of genes involved in the response to DNA damage (SOS response), including recA and lexA. In the presence of single-stranded DNA, RecA interacts with LexA causing an autocatalytic cleavage which disrupts the DNA-binding part of LexA, leading to derepression of the SOS regulon and eventually DNA repair.</text>
</comment>
<proteinExistence type="inferred from homology"/>
<evidence type="ECO:0000256" key="6">
    <source>
        <dbReference type="ARBA" id="ARBA00022813"/>
    </source>
</evidence>
<dbReference type="GO" id="GO:0045892">
    <property type="term" value="P:negative regulation of DNA-templated transcription"/>
    <property type="evidence" value="ECO:0007669"/>
    <property type="project" value="UniProtKB-UniRule"/>
</dbReference>
<gene>
    <name evidence="12" type="primary">lexA</name>
    <name evidence="16" type="ORF">XD73_0413</name>
</gene>
<dbReference type="InterPro" id="IPR036390">
    <property type="entry name" value="WH_DNA-bd_sf"/>
</dbReference>
<dbReference type="AlphaFoldDB" id="A0A101FYK0"/>
<dbReference type="InterPro" id="IPR050077">
    <property type="entry name" value="LexA_repressor"/>
</dbReference>
<keyword evidence="2 12" id="KW-0678">Repressor</keyword>
<dbReference type="HAMAP" id="MF_00015">
    <property type="entry name" value="LexA"/>
    <property type="match status" value="1"/>
</dbReference>
<dbReference type="GO" id="GO:0003677">
    <property type="term" value="F:DNA binding"/>
    <property type="evidence" value="ECO:0007669"/>
    <property type="project" value="UniProtKB-UniRule"/>
</dbReference>
<name>A0A101FYK0_9CHLR</name>
<keyword evidence="3 12" id="KW-0235">DNA replication</keyword>
<evidence type="ECO:0000256" key="1">
    <source>
        <dbReference type="ARBA" id="ARBA00007484"/>
    </source>
</evidence>
<dbReference type="EMBL" id="LGFU01000011">
    <property type="protein sequence ID" value="KUK46709.1"/>
    <property type="molecule type" value="Genomic_DNA"/>
</dbReference>
<dbReference type="PANTHER" id="PTHR33516:SF2">
    <property type="entry name" value="LEXA REPRESSOR-RELATED"/>
    <property type="match status" value="1"/>
</dbReference>
<evidence type="ECO:0000256" key="13">
    <source>
        <dbReference type="RuleBase" id="RU003991"/>
    </source>
</evidence>
<dbReference type="InterPro" id="IPR015927">
    <property type="entry name" value="Peptidase_S24_S26A/B/C"/>
</dbReference>
<evidence type="ECO:0000256" key="12">
    <source>
        <dbReference type="HAMAP-Rule" id="MF_00015"/>
    </source>
</evidence>
<dbReference type="InterPro" id="IPR006197">
    <property type="entry name" value="Peptidase_S24_LexA"/>
</dbReference>
<evidence type="ECO:0000259" key="14">
    <source>
        <dbReference type="Pfam" id="PF00717"/>
    </source>
</evidence>
<evidence type="ECO:0000256" key="3">
    <source>
        <dbReference type="ARBA" id="ARBA00022705"/>
    </source>
</evidence>
<evidence type="ECO:0000259" key="15">
    <source>
        <dbReference type="Pfam" id="PF01726"/>
    </source>
</evidence>
<dbReference type="Gene3D" id="2.10.109.10">
    <property type="entry name" value="Umud Fragment, subunit A"/>
    <property type="match status" value="1"/>
</dbReference>
<dbReference type="Proteomes" id="UP000064249">
    <property type="component" value="Unassembled WGS sequence"/>
</dbReference>
<dbReference type="InterPro" id="IPR036388">
    <property type="entry name" value="WH-like_DNA-bd_sf"/>
</dbReference>
<dbReference type="InterPro" id="IPR039418">
    <property type="entry name" value="LexA-like"/>
</dbReference>
<evidence type="ECO:0000256" key="9">
    <source>
        <dbReference type="ARBA" id="ARBA00023163"/>
    </source>
</evidence>
<dbReference type="GO" id="GO:0006508">
    <property type="term" value="P:proteolysis"/>
    <property type="evidence" value="ECO:0007669"/>
    <property type="project" value="InterPro"/>
</dbReference>
<dbReference type="GO" id="GO:0004252">
    <property type="term" value="F:serine-type endopeptidase activity"/>
    <property type="evidence" value="ECO:0007669"/>
    <property type="project" value="UniProtKB-UniRule"/>
</dbReference>
<comment type="caution">
    <text evidence="16">The sequence shown here is derived from an EMBL/GenBank/DDBJ whole genome shotgun (WGS) entry which is preliminary data.</text>
</comment>
<feature type="active site" description="For autocatalytic cleavage activity" evidence="12">
    <location>
        <position position="158"/>
    </location>
</feature>